<keyword evidence="2" id="KW-1185">Reference proteome</keyword>
<gene>
    <name evidence="1" type="ORF">LAQU0_S09e02234g</name>
</gene>
<dbReference type="AlphaFoldDB" id="A0A0P1KTE7"/>
<proteinExistence type="predicted"/>
<organism evidence="1 2">
    <name type="scientific">Lachancea quebecensis</name>
    <dbReference type="NCBI Taxonomy" id="1654605"/>
    <lineage>
        <taxon>Eukaryota</taxon>
        <taxon>Fungi</taxon>
        <taxon>Dikarya</taxon>
        <taxon>Ascomycota</taxon>
        <taxon>Saccharomycotina</taxon>
        <taxon>Saccharomycetes</taxon>
        <taxon>Saccharomycetales</taxon>
        <taxon>Saccharomycetaceae</taxon>
        <taxon>Lachancea</taxon>
    </lineage>
</organism>
<name>A0A0P1KTE7_9SACH</name>
<accession>A0A0P1KTE7</accession>
<dbReference type="OrthoDB" id="4036494at2759"/>
<reference evidence="2" key="1">
    <citation type="submission" date="2015-10" db="EMBL/GenBank/DDBJ databases">
        <authorList>
            <person name="Devillers H."/>
        </authorList>
    </citation>
    <scope>NUCLEOTIDE SEQUENCE [LARGE SCALE GENOMIC DNA]</scope>
</reference>
<evidence type="ECO:0000313" key="2">
    <source>
        <dbReference type="Proteomes" id="UP000236544"/>
    </source>
</evidence>
<sequence>MGLLYDQEEWIVYTEDTRLLIWREGRFIKEWNVQGIQDYQFYTAQDELIIIRNMGQELTRLRIKSEAPEKASEECALRTSFHIAQFQVMPTTGFILAYDKVAGVLHLFNSREERYQGFIKACPTQVVLSVHKPSEFQVFVRDFELASLVVNTYLNRYRLHGSHISLVNTIPMRGSFNKRWVVSNSCGNVFAVVSTSEYELKCQLEFFLDEASTPFHKESLDGHATSAAYVGPLKLILILHSMEGTTLCMVNLESSHAPQILPLVAESICSSHEVDKVGNISRLSSTLTTAHLNSKLKLANSSSTSIFFVMDSAPNTLFCWSFTKNIGSHLDTWKFPAKVVSLGEPNSAAIAAVCLNENPTSLSKIEISQPFSGP</sequence>
<dbReference type="Proteomes" id="UP000236544">
    <property type="component" value="Unassembled WGS sequence"/>
</dbReference>
<protein>
    <submittedName>
        <fullName evidence="1">LAQU0S09e02234g1_1</fullName>
    </submittedName>
</protein>
<evidence type="ECO:0000313" key="1">
    <source>
        <dbReference type="EMBL" id="CUS23325.1"/>
    </source>
</evidence>
<dbReference type="EMBL" id="LN890527">
    <property type="protein sequence ID" value="CUS23325.1"/>
    <property type="molecule type" value="Genomic_DNA"/>
</dbReference>